<feature type="domain" description="F-box" evidence="6">
    <location>
        <begin position="83"/>
        <end position="129"/>
    </location>
</feature>
<evidence type="ECO:0000259" key="6">
    <source>
        <dbReference type="PROSITE" id="PS50181"/>
    </source>
</evidence>
<evidence type="ECO:0000256" key="4">
    <source>
        <dbReference type="PROSITE-ProRule" id="PRU00221"/>
    </source>
</evidence>
<dbReference type="Gene3D" id="1.20.1280.50">
    <property type="match status" value="1"/>
</dbReference>
<dbReference type="InterPro" id="IPR020472">
    <property type="entry name" value="WD40_PAC1"/>
</dbReference>
<gene>
    <name evidence="7" type="ORF">EX30DRAFT_353270</name>
</gene>
<organism evidence="7 8">
    <name type="scientific">Ascodesmis nigricans</name>
    <dbReference type="NCBI Taxonomy" id="341454"/>
    <lineage>
        <taxon>Eukaryota</taxon>
        <taxon>Fungi</taxon>
        <taxon>Dikarya</taxon>
        <taxon>Ascomycota</taxon>
        <taxon>Pezizomycotina</taxon>
        <taxon>Pezizomycetes</taxon>
        <taxon>Pezizales</taxon>
        <taxon>Ascodesmidaceae</taxon>
        <taxon>Ascodesmis</taxon>
    </lineage>
</organism>
<dbReference type="Proteomes" id="UP000298138">
    <property type="component" value="Unassembled WGS sequence"/>
</dbReference>
<evidence type="ECO:0000313" key="7">
    <source>
        <dbReference type="EMBL" id="TGZ85204.1"/>
    </source>
</evidence>
<feature type="region of interest" description="Disordered" evidence="5">
    <location>
        <begin position="608"/>
        <end position="643"/>
    </location>
</feature>
<dbReference type="SUPFAM" id="SSF81383">
    <property type="entry name" value="F-box domain"/>
    <property type="match status" value="1"/>
</dbReference>
<dbReference type="OrthoDB" id="19711at2759"/>
<dbReference type="Pfam" id="PF00400">
    <property type="entry name" value="WD40"/>
    <property type="match status" value="6"/>
</dbReference>
<feature type="repeat" description="WD" evidence="4">
    <location>
        <begin position="499"/>
        <end position="538"/>
    </location>
</feature>
<protein>
    <submittedName>
        <fullName evidence="7">WD40 repeat-like protein</fullName>
    </submittedName>
</protein>
<dbReference type="Gene3D" id="2.130.10.10">
    <property type="entry name" value="YVTN repeat-like/Quinoprotein amine dehydrogenase"/>
    <property type="match status" value="2"/>
</dbReference>
<dbReference type="SUPFAM" id="SSF50978">
    <property type="entry name" value="WD40 repeat-like"/>
    <property type="match status" value="1"/>
</dbReference>
<feature type="region of interest" description="Disordered" evidence="5">
    <location>
        <begin position="683"/>
        <end position="743"/>
    </location>
</feature>
<dbReference type="InterPro" id="IPR001810">
    <property type="entry name" value="F-box_dom"/>
</dbReference>
<evidence type="ECO:0000256" key="1">
    <source>
        <dbReference type="ARBA" id="ARBA00007968"/>
    </source>
</evidence>
<dbReference type="PANTHER" id="PTHR14604">
    <property type="entry name" value="WD40 REPEAT PF20"/>
    <property type="match status" value="1"/>
</dbReference>
<keyword evidence="3" id="KW-0677">Repeat</keyword>
<comment type="similarity">
    <text evidence="1">Belongs to the WD repeat MET30/SCONB/SCON-2 family.</text>
</comment>
<feature type="repeat" description="WD" evidence="4">
    <location>
        <begin position="355"/>
        <end position="394"/>
    </location>
</feature>
<dbReference type="PROSITE" id="PS50181">
    <property type="entry name" value="FBOX"/>
    <property type="match status" value="1"/>
</dbReference>
<sequence>MTGTPLNEFEQLNFDEGYSGEKTPTPYHEHYSSMSNHDSVRVPLWMTGLRPDIREEYAFKLVRSLPTAHIASLVNRLVPILHLDFVQFLPPELVLHILSFLPPKSLLNAGLTSRAWRRYALEPGLWRALFLQEGWEANFDEVKRFEKEMQRRIQIKQSEVPPSHPFMFSQASDRMIQREHNGHGGALGYANNTMSDDEELYPTPHGSSLPIISDLSLTMAPTLLAPGYHTADAPRLNWMFLFKHRKRLERNWRLNKYSQFHIPHPHYTHEAHLECVYTISYSSKWLVSGSRDKTIRIWNLKTRRLRCDPLVGHQASVLCLQFDESPEEDVIISGSSDASVIVWRFSTGKRLKTIKKAHDESVLNLRFNKKWLITCSKDKIIKVWNRRQLETLDKDYPWQSRTLWGPNFEPRHHPHHPEYNPAFIVPDPVASSGLNLINPFAKHKIDARTLPEYTAVNELHGHSAAVNAIQLYNDQIVSVSGDRSIKLWNLHSGLCSKTYIGHGKGIACIQYDGRTIVSGSSDKTIRIFDAKTQAEAATLQGHTALVRTVQASKNKIVSGSYDETVRIWVRDEKEGTWTHHAKLTQETPPRVPRTNAELVNAMNAIQQSTMHQFQQQQQQSQQQSQPQVGVTQNQATVTHHQSHPAGSAALMGAMVASQLLANPPPPPPQSIFGVATGSSATANPFFTSASPQPPSNNNPSMLGSINSVFNHNSSPFQTAPPPPSPTPAPPPPPQQVAAAGIGSAAATTPTSGAYRVFKLQFDSRWIICCTQHTRIVGWDYAAGDEEIVEASRFFSGA</sequence>
<feature type="repeat" description="WD" evidence="4">
    <location>
        <begin position="459"/>
        <end position="498"/>
    </location>
</feature>
<dbReference type="AlphaFoldDB" id="A0A4S2N7S3"/>
<feature type="repeat" description="WD" evidence="4">
    <location>
        <begin position="310"/>
        <end position="353"/>
    </location>
</feature>
<keyword evidence="8" id="KW-1185">Reference proteome</keyword>
<evidence type="ECO:0000256" key="3">
    <source>
        <dbReference type="ARBA" id="ARBA00022737"/>
    </source>
</evidence>
<evidence type="ECO:0000256" key="5">
    <source>
        <dbReference type="SAM" id="MobiDB-lite"/>
    </source>
</evidence>
<dbReference type="Pfam" id="PF12937">
    <property type="entry name" value="F-box-like"/>
    <property type="match status" value="1"/>
</dbReference>
<feature type="repeat" description="WD" evidence="4">
    <location>
        <begin position="539"/>
        <end position="568"/>
    </location>
</feature>
<dbReference type="PANTHER" id="PTHR14604:SF4">
    <property type="entry name" value="F-BOX DOMAIN-CONTAINING PROTEIN"/>
    <property type="match status" value="1"/>
</dbReference>
<dbReference type="InParanoid" id="A0A4S2N7S3"/>
<keyword evidence="2 4" id="KW-0853">WD repeat</keyword>
<feature type="repeat" description="WD" evidence="4">
    <location>
        <begin position="269"/>
        <end position="302"/>
    </location>
</feature>
<dbReference type="PROSITE" id="PS50294">
    <property type="entry name" value="WD_REPEATS_REGION"/>
    <property type="match status" value="4"/>
</dbReference>
<dbReference type="PROSITE" id="PS50082">
    <property type="entry name" value="WD_REPEATS_2"/>
    <property type="match status" value="6"/>
</dbReference>
<dbReference type="STRING" id="341454.A0A4S2N7S3"/>
<evidence type="ECO:0000313" key="8">
    <source>
        <dbReference type="Proteomes" id="UP000298138"/>
    </source>
</evidence>
<proteinExistence type="inferred from homology"/>
<feature type="compositionally biased region" description="Low complexity" evidence="5">
    <location>
        <begin position="608"/>
        <end position="634"/>
    </location>
</feature>
<dbReference type="InterPro" id="IPR019775">
    <property type="entry name" value="WD40_repeat_CS"/>
</dbReference>
<evidence type="ECO:0000256" key="2">
    <source>
        <dbReference type="ARBA" id="ARBA00022574"/>
    </source>
</evidence>
<dbReference type="PROSITE" id="PS00678">
    <property type="entry name" value="WD_REPEATS_1"/>
    <property type="match status" value="2"/>
</dbReference>
<dbReference type="SMART" id="SM00256">
    <property type="entry name" value="FBOX"/>
    <property type="match status" value="1"/>
</dbReference>
<accession>A0A4S2N7S3</accession>
<feature type="compositionally biased region" description="Polar residues" evidence="5">
    <location>
        <begin position="701"/>
        <end position="712"/>
    </location>
</feature>
<dbReference type="InterPro" id="IPR036322">
    <property type="entry name" value="WD40_repeat_dom_sf"/>
</dbReference>
<dbReference type="SMART" id="SM00320">
    <property type="entry name" value="WD40"/>
    <property type="match status" value="6"/>
</dbReference>
<dbReference type="InterPro" id="IPR036047">
    <property type="entry name" value="F-box-like_dom_sf"/>
</dbReference>
<dbReference type="CDD" id="cd00200">
    <property type="entry name" value="WD40"/>
    <property type="match status" value="1"/>
</dbReference>
<dbReference type="InterPro" id="IPR015943">
    <property type="entry name" value="WD40/YVTN_repeat-like_dom_sf"/>
</dbReference>
<name>A0A4S2N7S3_9PEZI</name>
<dbReference type="PRINTS" id="PR00320">
    <property type="entry name" value="GPROTEINBRPT"/>
</dbReference>
<reference evidence="7 8" key="1">
    <citation type="submission" date="2019-04" db="EMBL/GenBank/DDBJ databases">
        <title>Comparative genomics and transcriptomics to analyze fruiting body development in filamentous ascomycetes.</title>
        <authorList>
            <consortium name="DOE Joint Genome Institute"/>
            <person name="Lutkenhaus R."/>
            <person name="Traeger S."/>
            <person name="Breuer J."/>
            <person name="Kuo A."/>
            <person name="Lipzen A."/>
            <person name="Pangilinan J."/>
            <person name="Dilworth D."/>
            <person name="Sandor L."/>
            <person name="Poggeler S."/>
            <person name="Barry K."/>
            <person name="Grigoriev I.V."/>
            <person name="Nowrousian M."/>
        </authorList>
    </citation>
    <scope>NUCLEOTIDE SEQUENCE [LARGE SCALE GENOMIC DNA]</scope>
    <source>
        <strain evidence="7 8">CBS 389.68</strain>
    </source>
</reference>
<dbReference type="InterPro" id="IPR050995">
    <property type="entry name" value="WD-F-box_domain-protein"/>
</dbReference>
<feature type="compositionally biased region" description="Pro residues" evidence="5">
    <location>
        <begin position="718"/>
        <end position="734"/>
    </location>
</feature>
<dbReference type="InterPro" id="IPR001680">
    <property type="entry name" value="WD40_rpt"/>
</dbReference>
<dbReference type="EMBL" id="ML220112">
    <property type="protein sequence ID" value="TGZ85204.1"/>
    <property type="molecule type" value="Genomic_DNA"/>
</dbReference>